<dbReference type="InterPro" id="IPR009078">
    <property type="entry name" value="Ferritin-like_SF"/>
</dbReference>
<dbReference type="Proteomes" id="UP000028990">
    <property type="component" value="Unassembled WGS sequence"/>
</dbReference>
<keyword evidence="3" id="KW-1185">Reference proteome</keyword>
<evidence type="ECO:0000313" key="3">
    <source>
        <dbReference type="Proteomes" id="UP000028990"/>
    </source>
</evidence>
<reference evidence="2 3" key="1">
    <citation type="submission" date="2013-11" db="EMBL/GenBank/DDBJ databases">
        <title>The Damaraland mole rat (Fukomys damarensis) genome and evolution of African mole rats.</title>
        <authorList>
            <person name="Gladyshev V.N."/>
            <person name="Fang X."/>
        </authorList>
    </citation>
    <scope>NUCLEOTIDE SEQUENCE [LARGE SCALE GENOMIC DNA]</scope>
    <source>
        <tissue evidence="2">Liver</tissue>
    </source>
</reference>
<name>A0A091D8U8_FUKDA</name>
<proteinExistence type="predicted"/>
<evidence type="ECO:0000313" key="2">
    <source>
        <dbReference type="EMBL" id="KFO26665.1"/>
    </source>
</evidence>
<dbReference type="InterPro" id="IPR012347">
    <property type="entry name" value="Ferritin-like"/>
</dbReference>
<dbReference type="AlphaFoldDB" id="A0A091D8U8"/>
<accession>A0A091D8U8</accession>
<gene>
    <name evidence="2" type="ORF">H920_11949</name>
</gene>
<protein>
    <submittedName>
        <fullName evidence="2">Ferritin light chain, oocyte isoform</fullName>
    </submittedName>
</protein>
<dbReference type="Gene3D" id="1.20.1260.10">
    <property type="match status" value="1"/>
</dbReference>
<feature type="compositionally biased region" description="Pro residues" evidence="1">
    <location>
        <begin position="166"/>
        <end position="175"/>
    </location>
</feature>
<sequence>MAKRSRKPFPEECANGINNAAAYQMYISDVYLTLAYCFTEPKVMPPFAVFLEDMSVVKWDQSKEFLRFLSGRNCINSVPFVQRANIGSLGTPEEGLPYVVNLEKELTRIMEDLKTSATQARETHARFLTSLEDFLGVVKSYPKVQAPSAKARGDRSRTTTPSVPSASPPPGANRP</sequence>
<dbReference type="SUPFAM" id="SSF47240">
    <property type="entry name" value="Ferritin-like"/>
    <property type="match status" value="1"/>
</dbReference>
<organism evidence="2 3">
    <name type="scientific">Fukomys damarensis</name>
    <name type="common">Damaraland mole rat</name>
    <name type="synonym">Cryptomys damarensis</name>
    <dbReference type="NCBI Taxonomy" id="885580"/>
    <lineage>
        <taxon>Eukaryota</taxon>
        <taxon>Metazoa</taxon>
        <taxon>Chordata</taxon>
        <taxon>Craniata</taxon>
        <taxon>Vertebrata</taxon>
        <taxon>Euteleostomi</taxon>
        <taxon>Mammalia</taxon>
        <taxon>Eutheria</taxon>
        <taxon>Euarchontoglires</taxon>
        <taxon>Glires</taxon>
        <taxon>Rodentia</taxon>
        <taxon>Hystricomorpha</taxon>
        <taxon>Bathyergidae</taxon>
        <taxon>Fukomys</taxon>
    </lineage>
</organism>
<evidence type="ECO:0000256" key="1">
    <source>
        <dbReference type="SAM" id="MobiDB-lite"/>
    </source>
</evidence>
<dbReference type="EMBL" id="KN123138">
    <property type="protein sequence ID" value="KFO26665.1"/>
    <property type="molecule type" value="Genomic_DNA"/>
</dbReference>
<feature type="region of interest" description="Disordered" evidence="1">
    <location>
        <begin position="144"/>
        <end position="175"/>
    </location>
</feature>